<evidence type="ECO:0000313" key="1">
    <source>
        <dbReference type="EMBL" id="STT55987.1"/>
    </source>
</evidence>
<name>A0A377WPN6_KLEPN</name>
<evidence type="ECO:0000313" key="2">
    <source>
        <dbReference type="Proteomes" id="UP000254799"/>
    </source>
</evidence>
<reference evidence="1 2" key="1">
    <citation type="submission" date="2018-06" db="EMBL/GenBank/DDBJ databases">
        <authorList>
            <consortium name="Pathogen Informatics"/>
            <person name="Doyle S."/>
        </authorList>
    </citation>
    <scope>NUCLEOTIDE SEQUENCE [LARGE SCALE GENOMIC DNA]</scope>
    <source>
        <strain evidence="1 2">NCTC8849</strain>
    </source>
</reference>
<sequence>MRSGIKSSTWNPIRAAGVAGAGANVPHAGSRAAVERISKLVQAIHWFTHHRADHLAVRLNHLQFHRLLRQRLAVAIAQQRIKDHRFAGTIEIARAKHKELFAKAGRACDREFRQIQRRQLEVEERGLPLFARQQQRGFFIGLQGDVALAVAFRFRQGSALWH</sequence>
<accession>A0A377WPN6</accession>
<organism evidence="1 2">
    <name type="scientific">Klebsiella pneumoniae</name>
    <dbReference type="NCBI Taxonomy" id="573"/>
    <lineage>
        <taxon>Bacteria</taxon>
        <taxon>Pseudomonadati</taxon>
        <taxon>Pseudomonadota</taxon>
        <taxon>Gammaproteobacteria</taxon>
        <taxon>Enterobacterales</taxon>
        <taxon>Enterobacteriaceae</taxon>
        <taxon>Klebsiella/Raoultella group</taxon>
        <taxon>Klebsiella</taxon>
        <taxon>Klebsiella pneumoniae complex</taxon>
    </lineage>
</organism>
<dbReference type="EMBL" id="UGLC01000002">
    <property type="protein sequence ID" value="STT55987.1"/>
    <property type="molecule type" value="Genomic_DNA"/>
</dbReference>
<proteinExistence type="predicted"/>
<dbReference type="AlphaFoldDB" id="A0A377WPN6"/>
<dbReference type="Proteomes" id="UP000254799">
    <property type="component" value="Unassembled WGS sequence"/>
</dbReference>
<protein>
    <submittedName>
        <fullName evidence="1">Uncharacterized protein</fullName>
    </submittedName>
</protein>
<gene>
    <name evidence="1" type="ORF">NCTC8849_04617</name>
</gene>